<evidence type="ECO:0000256" key="6">
    <source>
        <dbReference type="ARBA" id="ARBA00030350"/>
    </source>
</evidence>
<evidence type="ECO:0000313" key="7">
    <source>
        <dbReference type="EMBL" id="KAJ0965603.1"/>
    </source>
</evidence>
<keyword evidence="8" id="KW-1185">Reference proteome</keyword>
<proteinExistence type="inferred from homology"/>
<comment type="similarity">
    <text evidence="1">Belongs to the glycosyltransferase GT106 family.</text>
</comment>
<dbReference type="GO" id="GO:0006004">
    <property type="term" value="P:fucose metabolic process"/>
    <property type="evidence" value="ECO:0007669"/>
    <property type="project" value="UniProtKB-KW"/>
</dbReference>
<dbReference type="OrthoDB" id="1899018at2759"/>
<sequence>MAVDPRQVLAAILTISMFAMLGNMIKRDHFDSFEDNIQQSDLQISVIKVEQESDLLFKVSKGPWEEKGEDLKPCWTRPSSKAGAESKGYITFSLKSGPEYHMSQIGAAVVIARHLKATLVLPDIRSGELGKKRNFEDYYDVDKFLSSLDGVVKIIKEIPTEIASEKPAVVKVPNRPTEDFIMKNIEPIFQNKTYLRLAVTYSSINMKIGGKQSSDFDSTTCLTMFGSLELKQEIREVADQAVERLRTLSRKSNGKFIAVDLRVDLLEQKACKEVGTAGRKSCYNGWEVRDFLKRIGFDGDATIYITQTWWHESLNLLKEAFPKTYTKDDILPPNEKGKYLRSDNVELEKAIDFEVCSQSDVFIPAIPGMFYGSVTGQRIASGRTLILVPAYIPNLSAPASNFISPYVSEKSHLAYSCYC</sequence>
<comment type="caution">
    <text evidence="7">The sequence shown here is derived from an EMBL/GenBank/DDBJ whole genome shotgun (WGS) entry which is preliminary data.</text>
</comment>
<evidence type="ECO:0000256" key="4">
    <source>
        <dbReference type="ARBA" id="ARBA00023253"/>
    </source>
</evidence>
<dbReference type="InterPro" id="IPR019378">
    <property type="entry name" value="GDP-Fuc_O-FucTrfase"/>
</dbReference>
<reference evidence="7" key="2">
    <citation type="journal article" date="2022" name="Hortic Res">
        <title>The genome of Dioscorea zingiberensis sheds light on the biosynthesis, origin and evolution of the medicinally important diosgenin saponins.</title>
        <authorList>
            <person name="Li Y."/>
            <person name="Tan C."/>
            <person name="Li Z."/>
            <person name="Guo J."/>
            <person name="Li S."/>
            <person name="Chen X."/>
            <person name="Wang C."/>
            <person name="Dai X."/>
            <person name="Yang H."/>
            <person name="Song W."/>
            <person name="Hou L."/>
            <person name="Xu J."/>
            <person name="Tong Z."/>
            <person name="Xu A."/>
            <person name="Yuan X."/>
            <person name="Wang W."/>
            <person name="Yang Q."/>
            <person name="Chen L."/>
            <person name="Sun Z."/>
            <person name="Wang K."/>
            <person name="Pan B."/>
            <person name="Chen J."/>
            <person name="Bao Y."/>
            <person name="Liu F."/>
            <person name="Qi X."/>
            <person name="Gang D.R."/>
            <person name="Wen J."/>
            <person name="Li J."/>
        </authorList>
    </citation>
    <scope>NUCLEOTIDE SEQUENCE</scope>
    <source>
        <strain evidence="7">Dzin_1.0</strain>
    </source>
</reference>
<accession>A0A9D5C3J0</accession>
<name>A0A9D5C3J0_9LILI</name>
<dbReference type="EMBL" id="JAGGNH010000008">
    <property type="protein sequence ID" value="KAJ0965603.1"/>
    <property type="molecule type" value="Genomic_DNA"/>
</dbReference>
<dbReference type="GO" id="GO:0016757">
    <property type="term" value="F:glycosyltransferase activity"/>
    <property type="evidence" value="ECO:0007669"/>
    <property type="project" value="UniProtKB-KW"/>
</dbReference>
<evidence type="ECO:0000256" key="1">
    <source>
        <dbReference type="ARBA" id="ARBA00007737"/>
    </source>
</evidence>
<reference evidence="7" key="1">
    <citation type="submission" date="2021-03" db="EMBL/GenBank/DDBJ databases">
        <authorList>
            <person name="Li Z."/>
            <person name="Yang C."/>
        </authorList>
    </citation>
    <scope>NUCLEOTIDE SEQUENCE</scope>
    <source>
        <strain evidence="7">Dzin_1.0</strain>
        <tissue evidence="7">Leaf</tissue>
    </source>
</reference>
<evidence type="ECO:0000256" key="5">
    <source>
        <dbReference type="ARBA" id="ARBA00023277"/>
    </source>
</evidence>
<dbReference type="PANTHER" id="PTHR31288">
    <property type="entry name" value="O-FUCOSYLTRANSFERASE FAMILY PROTEIN"/>
    <property type="match status" value="1"/>
</dbReference>
<protein>
    <recommendedName>
        <fullName evidence="6">O-fucosyltransferase family protein</fullName>
    </recommendedName>
</protein>
<keyword evidence="3" id="KW-0808">Transferase</keyword>
<dbReference type="InterPro" id="IPR024709">
    <property type="entry name" value="FucosylTrfase_pln"/>
</dbReference>
<dbReference type="Proteomes" id="UP001085076">
    <property type="component" value="Miscellaneous, Linkage group lg08"/>
</dbReference>
<dbReference type="PANTHER" id="PTHR31288:SF5">
    <property type="entry name" value="PROTEIN MANNAN SYNTHESIS-RELATED 1"/>
    <property type="match status" value="1"/>
</dbReference>
<dbReference type="Pfam" id="PF10250">
    <property type="entry name" value="O-FucT"/>
    <property type="match status" value="1"/>
</dbReference>
<gene>
    <name evidence="7" type="ORF">J5N97_026741</name>
</gene>
<keyword evidence="2" id="KW-0328">Glycosyltransferase</keyword>
<keyword evidence="5" id="KW-0119">Carbohydrate metabolism</keyword>
<keyword evidence="4" id="KW-0294">Fucose metabolism</keyword>
<dbReference type="AlphaFoldDB" id="A0A9D5C3J0"/>
<evidence type="ECO:0000256" key="2">
    <source>
        <dbReference type="ARBA" id="ARBA00022676"/>
    </source>
</evidence>
<organism evidence="7 8">
    <name type="scientific">Dioscorea zingiberensis</name>
    <dbReference type="NCBI Taxonomy" id="325984"/>
    <lineage>
        <taxon>Eukaryota</taxon>
        <taxon>Viridiplantae</taxon>
        <taxon>Streptophyta</taxon>
        <taxon>Embryophyta</taxon>
        <taxon>Tracheophyta</taxon>
        <taxon>Spermatophyta</taxon>
        <taxon>Magnoliopsida</taxon>
        <taxon>Liliopsida</taxon>
        <taxon>Dioscoreales</taxon>
        <taxon>Dioscoreaceae</taxon>
        <taxon>Dioscorea</taxon>
    </lineage>
</organism>
<evidence type="ECO:0000256" key="3">
    <source>
        <dbReference type="ARBA" id="ARBA00022679"/>
    </source>
</evidence>
<evidence type="ECO:0000313" key="8">
    <source>
        <dbReference type="Proteomes" id="UP001085076"/>
    </source>
</evidence>